<dbReference type="PANTHER" id="PTHR21621">
    <property type="entry name" value="RIBOSOMAL PROTEIN S6 MODIFICATION PROTEIN"/>
    <property type="match status" value="1"/>
</dbReference>
<feature type="region of interest" description="Disordered" evidence="2">
    <location>
        <begin position="40"/>
        <end position="59"/>
    </location>
</feature>
<feature type="region of interest" description="Disordered" evidence="2">
    <location>
        <begin position="393"/>
        <end position="413"/>
    </location>
</feature>
<feature type="domain" description="ATP-grasp" evidence="3">
    <location>
        <begin position="164"/>
        <end position="389"/>
    </location>
</feature>
<feature type="compositionally biased region" description="Low complexity" evidence="2">
    <location>
        <begin position="69"/>
        <end position="88"/>
    </location>
</feature>
<comment type="caution">
    <text evidence="4">The sequence shown here is derived from an EMBL/GenBank/DDBJ whole genome shotgun (WGS) entry which is preliminary data.</text>
</comment>
<dbReference type="GO" id="GO:0046872">
    <property type="term" value="F:metal ion binding"/>
    <property type="evidence" value="ECO:0007669"/>
    <property type="project" value="InterPro"/>
</dbReference>
<feature type="region of interest" description="Disordered" evidence="2">
    <location>
        <begin position="442"/>
        <end position="465"/>
    </location>
</feature>
<dbReference type="GO" id="GO:0005737">
    <property type="term" value="C:cytoplasm"/>
    <property type="evidence" value="ECO:0007669"/>
    <property type="project" value="TreeGrafter"/>
</dbReference>
<evidence type="ECO:0000313" key="5">
    <source>
        <dbReference type="Proteomes" id="UP000245697"/>
    </source>
</evidence>
<accession>A0A316ELL2</accession>
<dbReference type="NCBIfam" id="NF038074">
    <property type="entry name" value="fam_STM4014"/>
    <property type="match status" value="1"/>
</dbReference>
<name>A0A316ELL2_9ACTN</name>
<keyword evidence="5" id="KW-1185">Reference proteome</keyword>
<dbReference type="PANTHER" id="PTHR21621:SF0">
    <property type="entry name" value="BETA-CITRYLGLUTAMATE SYNTHASE B-RELATED"/>
    <property type="match status" value="1"/>
</dbReference>
<evidence type="ECO:0000259" key="3">
    <source>
        <dbReference type="PROSITE" id="PS50975"/>
    </source>
</evidence>
<dbReference type="InterPro" id="IPR011761">
    <property type="entry name" value="ATP-grasp"/>
</dbReference>
<dbReference type="InterPro" id="IPR047778">
    <property type="entry name" value="STM4014-like"/>
</dbReference>
<keyword evidence="1" id="KW-0547">Nucleotide-binding</keyword>
<sequence>MRLAVVGNPDNRRVTLFVEAAVRAGLPVPVVHPWREVLSSGPGAAPPPTASSPSPGSAVAGAGTVRFAAAGPPAASSPSPRSAVPGPGTFVRIESPGEDAEVDRLLRERGSGRPAVAAEHGEIVGAAAAFAGLRWALDRVAAGGGVLLNQPDDILTMSDKPRCHALLSAAGIPVPPALPPVHDYASLRAAMADAGWNRVFVKPAHGSSASGVLAFATAGRRVTAATSVELSGDKIFNNLRVRRYDDEASIRAIVDRLGPDGLHVERWYPKATLGDRVLDLRVVVIAGEPRHVVVRTSRSPMTNLHLGNTRGDVAAVRAAAGARSWAAAMETCARVAAVFPGTLHAGVDLMFRTGWRDHAVAEVNAFGDLLPRVLADGLDTYGAQIAALTAGWSPALPPDRPGATSSALDEPGAVPSSLDGLAVASSTLGGLGATSSALNGSGAASSALNGPGAASSALEGPGPCLPRSVGLRPVDGRVCRA</sequence>
<proteinExistence type="predicted"/>
<evidence type="ECO:0000313" key="4">
    <source>
        <dbReference type="EMBL" id="PWK32028.1"/>
    </source>
</evidence>
<dbReference type="GO" id="GO:0005524">
    <property type="term" value="F:ATP binding"/>
    <property type="evidence" value="ECO:0007669"/>
    <property type="project" value="UniProtKB-UniRule"/>
</dbReference>
<evidence type="ECO:0000256" key="1">
    <source>
        <dbReference type="PROSITE-ProRule" id="PRU00409"/>
    </source>
</evidence>
<dbReference type="GO" id="GO:0018169">
    <property type="term" value="F:ribosomal S6-glutamic acid ligase activity"/>
    <property type="evidence" value="ECO:0007669"/>
    <property type="project" value="TreeGrafter"/>
</dbReference>
<dbReference type="SUPFAM" id="SSF56059">
    <property type="entry name" value="Glutathione synthetase ATP-binding domain-like"/>
    <property type="match status" value="1"/>
</dbReference>
<dbReference type="Proteomes" id="UP000245697">
    <property type="component" value="Unassembled WGS sequence"/>
</dbReference>
<organism evidence="4 5">
    <name type="scientific">Actinoplanes xinjiangensis</name>
    <dbReference type="NCBI Taxonomy" id="512350"/>
    <lineage>
        <taxon>Bacteria</taxon>
        <taxon>Bacillati</taxon>
        <taxon>Actinomycetota</taxon>
        <taxon>Actinomycetes</taxon>
        <taxon>Micromonosporales</taxon>
        <taxon>Micromonosporaceae</taxon>
        <taxon>Actinoplanes</taxon>
    </lineage>
</organism>
<dbReference type="PROSITE" id="PS50975">
    <property type="entry name" value="ATP_GRASP"/>
    <property type="match status" value="1"/>
</dbReference>
<reference evidence="4 5" key="1">
    <citation type="submission" date="2018-05" db="EMBL/GenBank/DDBJ databases">
        <title>Genomic Encyclopedia of Archaeal and Bacterial Type Strains, Phase II (KMG-II): from individual species to whole genera.</title>
        <authorList>
            <person name="Goeker M."/>
        </authorList>
    </citation>
    <scope>NUCLEOTIDE SEQUENCE [LARGE SCALE GENOMIC DNA]</scope>
    <source>
        <strain evidence="4 5">DSM 45184</strain>
    </source>
</reference>
<feature type="compositionally biased region" description="Low complexity" evidence="2">
    <location>
        <begin position="442"/>
        <end position="458"/>
    </location>
</feature>
<gene>
    <name evidence="4" type="ORF">BC793_13123</name>
</gene>
<keyword evidence="1" id="KW-0067">ATP-binding</keyword>
<dbReference type="AlphaFoldDB" id="A0A316ELL2"/>
<dbReference type="Gene3D" id="3.30.470.20">
    <property type="entry name" value="ATP-grasp fold, B domain"/>
    <property type="match status" value="1"/>
</dbReference>
<protein>
    <recommendedName>
        <fullName evidence="3">ATP-grasp domain-containing protein</fullName>
    </recommendedName>
</protein>
<dbReference type="GO" id="GO:0009432">
    <property type="term" value="P:SOS response"/>
    <property type="evidence" value="ECO:0007669"/>
    <property type="project" value="TreeGrafter"/>
</dbReference>
<dbReference type="RefSeq" id="WP_170167343.1">
    <property type="nucleotide sequence ID" value="NZ_BONA01000085.1"/>
</dbReference>
<evidence type="ECO:0000256" key="2">
    <source>
        <dbReference type="SAM" id="MobiDB-lite"/>
    </source>
</evidence>
<dbReference type="EMBL" id="QGGR01000031">
    <property type="protein sequence ID" value="PWK32028.1"/>
    <property type="molecule type" value="Genomic_DNA"/>
</dbReference>
<feature type="region of interest" description="Disordered" evidence="2">
    <location>
        <begin position="69"/>
        <end position="99"/>
    </location>
</feature>